<dbReference type="OrthoDB" id="9804614at2"/>
<evidence type="ECO:0008006" key="3">
    <source>
        <dbReference type="Google" id="ProtNLM"/>
    </source>
</evidence>
<dbReference type="Proteomes" id="UP000215377">
    <property type="component" value="Unassembled WGS sequence"/>
</dbReference>
<dbReference type="InterPro" id="IPR058532">
    <property type="entry name" value="YjbR/MT2646/Rv2570-like"/>
</dbReference>
<sequence>MTREEFNSFCAGLPGTTHVVQWGNADVWKVGGKVFAIGGWAEGRDAFTFKVSDLGFEILSEMPGLRPAPYMASRGLKWVQQFEAPGLPDAELRDHLTASYEMILAGLSRKKRQELGLG</sequence>
<dbReference type="AlphaFoldDB" id="A0A225NPU2"/>
<evidence type="ECO:0000313" key="1">
    <source>
        <dbReference type="EMBL" id="OWU73287.1"/>
    </source>
</evidence>
<name>A0A225NPU2_9RHOB</name>
<dbReference type="Gene3D" id="3.90.1150.30">
    <property type="match status" value="1"/>
</dbReference>
<proteinExistence type="predicted"/>
<dbReference type="InterPro" id="IPR038056">
    <property type="entry name" value="YjbR-like_sf"/>
</dbReference>
<dbReference type="EMBL" id="AQQR01000004">
    <property type="protein sequence ID" value="OWU73287.1"/>
    <property type="molecule type" value="Genomic_DNA"/>
</dbReference>
<comment type="caution">
    <text evidence="1">The sequence shown here is derived from an EMBL/GenBank/DDBJ whole genome shotgun (WGS) entry which is preliminary data.</text>
</comment>
<evidence type="ECO:0000313" key="2">
    <source>
        <dbReference type="Proteomes" id="UP000215377"/>
    </source>
</evidence>
<protein>
    <recommendedName>
        <fullName evidence="3">MmcQ/YjbR family DNA-binding protein</fullName>
    </recommendedName>
</protein>
<dbReference type="PANTHER" id="PTHR35145">
    <property type="entry name" value="CYTOPLASMIC PROTEIN-RELATED"/>
    <property type="match status" value="1"/>
</dbReference>
<dbReference type="PANTHER" id="PTHR35145:SF1">
    <property type="entry name" value="CYTOPLASMIC PROTEIN"/>
    <property type="match status" value="1"/>
</dbReference>
<dbReference type="SUPFAM" id="SSF142906">
    <property type="entry name" value="YjbR-like"/>
    <property type="match status" value="1"/>
</dbReference>
<accession>A0A225NPU2</accession>
<gene>
    <name evidence="1" type="ORF">ATO3_11335</name>
</gene>
<keyword evidence="2" id="KW-1185">Reference proteome</keyword>
<dbReference type="InterPro" id="IPR007351">
    <property type="entry name" value="YjbR"/>
</dbReference>
<dbReference type="RefSeq" id="WP_088649989.1">
    <property type="nucleotide sequence ID" value="NZ_AQQR01000004.1"/>
</dbReference>
<reference evidence="1 2" key="1">
    <citation type="submission" date="2013-04" db="EMBL/GenBank/DDBJ databases">
        <title>Oceanicola sp. 22II1-22F33 Genome Sequencing.</title>
        <authorList>
            <person name="Lai Q."/>
            <person name="Li G."/>
            <person name="Shao Z."/>
        </authorList>
    </citation>
    <scope>NUCLEOTIDE SEQUENCE [LARGE SCALE GENOMIC DNA]</scope>
    <source>
        <strain evidence="1 2">22II1-22F33</strain>
    </source>
</reference>
<dbReference type="Pfam" id="PF04237">
    <property type="entry name" value="YjbR"/>
    <property type="match status" value="1"/>
</dbReference>
<organism evidence="1 2">
    <name type="scientific">Marinibacterium profundimaris</name>
    <dbReference type="NCBI Taxonomy" id="1679460"/>
    <lineage>
        <taxon>Bacteria</taxon>
        <taxon>Pseudomonadati</taxon>
        <taxon>Pseudomonadota</taxon>
        <taxon>Alphaproteobacteria</taxon>
        <taxon>Rhodobacterales</taxon>
        <taxon>Paracoccaceae</taxon>
        <taxon>Marinibacterium</taxon>
    </lineage>
</organism>